<evidence type="ECO:0000256" key="1">
    <source>
        <dbReference type="ARBA" id="ARBA00010552"/>
    </source>
</evidence>
<comment type="caution">
    <text evidence="2">The sequence shown here is derived from an EMBL/GenBank/DDBJ whole genome shotgun (WGS) entry which is preliminary data.</text>
</comment>
<dbReference type="AlphaFoldDB" id="A0A2P5T061"/>
<dbReference type="NCBIfam" id="TIGR00004">
    <property type="entry name" value="Rid family detoxifying hydrolase"/>
    <property type="match status" value="1"/>
</dbReference>
<reference evidence="2 3" key="1">
    <citation type="journal article" date="2018" name="Genome Biol. Evol.">
        <title>Cladogenesis and Genomic Streamlining in Extracellular Endosymbionts of Tropical Stink Bugs.</title>
        <authorList>
            <person name="Otero-Bravo A."/>
            <person name="Goffredi S."/>
            <person name="Sabree Z.L."/>
        </authorList>
    </citation>
    <scope>NUCLEOTIDE SEQUENCE [LARGE SCALE GENOMIC DNA]</scope>
    <source>
        <strain evidence="2 3">SoEE</strain>
    </source>
</reference>
<proteinExistence type="inferred from homology"/>
<name>A0A2P5T061_9GAMM</name>
<dbReference type="OrthoDB" id="9803101at2"/>
<dbReference type="CDD" id="cd00448">
    <property type="entry name" value="YjgF_YER057c_UK114_family"/>
    <property type="match status" value="1"/>
</dbReference>
<dbReference type="InterPro" id="IPR006175">
    <property type="entry name" value="YjgF/YER057c/UK114"/>
</dbReference>
<gene>
    <name evidence="2" type="ORF">CRV12_01845</name>
</gene>
<dbReference type="GO" id="GO:0005829">
    <property type="term" value="C:cytosol"/>
    <property type="evidence" value="ECO:0007669"/>
    <property type="project" value="TreeGrafter"/>
</dbReference>
<dbReference type="EMBL" id="PDKT01000002">
    <property type="protein sequence ID" value="PPI87940.1"/>
    <property type="molecule type" value="Genomic_DNA"/>
</dbReference>
<dbReference type="InterPro" id="IPR019897">
    <property type="entry name" value="RidA_CS"/>
</dbReference>
<sequence length="129" mass="14380">MFSIINTKNAPIPVGPYIQGIDLGDIVIISGQIPINPVTGKIIDDQIYKQTKQSLENIKAIVKSVGLDVKNIVKTTVFLKNIDEIDLVNSAYKLFFTENQANFPARSCIEVSRLPKDVKIEIEAFAVRY</sequence>
<dbReference type="InterPro" id="IPR006056">
    <property type="entry name" value="RidA"/>
</dbReference>
<dbReference type="PROSITE" id="PS01094">
    <property type="entry name" value="UPF0076"/>
    <property type="match status" value="1"/>
</dbReference>
<dbReference type="PANTHER" id="PTHR11803">
    <property type="entry name" value="2-IMINOBUTANOATE/2-IMINOPROPANOATE DEAMINASE RIDA"/>
    <property type="match status" value="1"/>
</dbReference>
<dbReference type="Proteomes" id="UP000296153">
    <property type="component" value="Unassembled WGS sequence"/>
</dbReference>
<dbReference type="PANTHER" id="PTHR11803:SF39">
    <property type="entry name" value="2-IMINOBUTANOATE_2-IMINOPROPANOATE DEAMINASE"/>
    <property type="match status" value="1"/>
</dbReference>
<comment type="similarity">
    <text evidence="1">Belongs to the RutC family.</text>
</comment>
<dbReference type="InterPro" id="IPR035959">
    <property type="entry name" value="RutC-like_sf"/>
</dbReference>
<protein>
    <submittedName>
        <fullName evidence="2">Reactive intermediate/imine deaminase</fullName>
    </submittedName>
</protein>
<dbReference type="RefSeq" id="WP_136130968.1">
    <property type="nucleotide sequence ID" value="NZ_PDKT01000002.1"/>
</dbReference>
<evidence type="ECO:0000313" key="3">
    <source>
        <dbReference type="Proteomes" id="UP000296153"/>
    </source>
</evidence>
<dbReference type="SUPFAM" id="SSF55298">
    <property type="entry name" value="YjgF-like"/>
    <property type="match status" value="1"/>
</dbReference>
<organism evidence="2 3">
    <name type="scientific">Candidatus Pantoea edessiphila</name>
    <dbReference type="NCBI Taxonomy" id="2044610"/>
    <lineage>
        <taxon>Bacteria</taxon>
        <taxon>Pseudomonadati</taxon>
        <taxon>Pseudomonadota</taxon>
        <taxon>Gammaproteobacteria</taxon>
        <taxon>Enterobacterales</taxon>
        <taxon>Erwiniaceae</taxon>
        <taxon>Pantoea</taxon>
    </lineage>
</organism>
<dbReference type="FunFam" id="3.30.1330.40:FF:000001">
    <property type="entry name" value="L-PSP family endoribonuclease"/>
    <property type="match status" value="1"/>
</dbReference>
<dbReference type="Gene3D" id="3.30.1330.40">
    <property type="entry name" value="RutC-like"/>
    <property type="match status" value="1"/>
</dbReference>
<dbReference type="Pfam" id="PF01042">
    <property type="entry name" value="Ribonuc_L-PSP"/>
    <property type="match status" value="1"/>
</dbReference>
<evidence type="ECO:0000313" key="2">
    <source>
        <dbReference type="EMBL" id="PPI87940.1"/>
    </source>
</evidence>
<accession>A0A2P5T061</accession>
<dbReference type="GO" id="GO:0019239">
    <property type="term" value="F:deaminase activity"/>
    <property type="evidence" value="ECO:0007669"/>
    <property type="project" value="TreeGrafter"/>
</dbReference>